<evidence type="ECO:0000313" key="2">
    <source>
        <dbReference type="Proteomes" id="UP000467841"/>
    </source>
</evidence>
<evidence type="ECO:0000313" key="1">
    <source>
        <dbReference type="EMBL" id="CAA7040692.1"/>
    </source>
</evidence>
<accession>A0A6D2JVR0</accession>
<proteinExistence type="predicted"/>
<gene>
    <name evidence="1" type="ORF">MERR_LOCUS27927</name>
</gene>
<protein>
    <submittedName>
        <fullName evidence="1">Uncharacterized protein</fullName>
    </submittedName>
</protein>
<reference evidence="1" key="1">
    <citation type="submission" date="2020-01" db="EMBL/GenBank/DDBJ databases">
        <authorList>
            <person name="Mishra B."/>
        </authorList>
    </citation>
    <scope>NUCLEOTIDE SEQUENCE [LARGE SCALE GENOMIC DNA]</scope>
</reference>
<comment type="caution">
    <text evidence="1">The sequence shown here is derived from an EMBL/GenBank/DDBJ whole genome shotgun (WGS) entry which is preliminary data.</text>
</comment>
<name>A0A6D2JVR0_9BRAS</name>
<dbReference type="EMBL" id="CACVBM020001232">
    <property type="protein sequence ID" value="CAA7040692.1"/>
    <property type="molecule type" value="Genomic_DNA"/>
</dbReference>
<dbReference type="AlphaFoldDB" id="A0A6D2JVR0"/>
<keyword evidence="2" id="KW-1185">Reference proteome</keyword>
<organism evidence="1 2">
    <name type="scientific">Microthlaspi erraticum</name>
    <dbReference type="NCBI Taxonomy" id="1685480"/>
    <lineage>
        <taxon>Eukaryota</taxon>
        <taxon>Viridiplantae</taxon>
        <taxon>Streptophyta</taxon>
        <taxon>Embryophyta</taxon>
        <taxon>Tracheophyta</taxon>
        <taxon>Spermatophyta</taxon>
        <taxon>Magnoliopsida</taxon>
        <taxon>eudicotyledons</taxon>
        <taxon>Gunneridae</taxon>
        <taxon>Pentapetalae</taxon>
        <taxon>rosids</taxon>
        <taxon>malvids</taxon>
        <taxon>Brassicales</taxon>
        <taxon>Brassicaceae</taxon>
        <taxon>Coluteocarpeae</taxon>
        <taxon>Microthlaspi</taxon>
    </lineage>
</organism>
<sequence length="418" mass="46324">MGSPSTVCGGRLHARISEETVPDCARLDGIPRRIEMPWRSSARSLAQDGRSGMTEEIVNALKEGVGISDAVRILIPSPDQKPMDAPIRMVLHLQCFLTEFGIRFPVLPLLLEYAYERGIALSQLTHDAVRHMVFSIALAKAAGMRLDRELFEHITDLRAGVKEGNFKRFHTSMKHDIIFERVTPRKVNTTLKEKFRTLRDLSRETWADVVAEAERRKKEKKGKAIVLATPLADKPSNTVKKMGLRKGAPTLVDDDILISDPLSKRRRSDSCEPCSLSRPSESLVAAASGDFSSPVVTASPCRDCDDATELESGDVVGVSEIGARGLVGIDDVFWSTLEHLGREEQGRTWCMDAAQPHTQRTKEEVILKSATTYSTIRSSSSTRPAKLQLDRAEKSTVKPEKCCFPLDFPLTLNLISCI</sequence>
<dbReference type="Proteomes" id="UP000467841">
    <property type="component" value="Unassembled WGS sequence"/>
</dbReference>